<name>A0AC35FEM2_9BILA</name>
<dbReference type="Proteomes" id="UP000887580">
    <property type="component" value="Unplaced"/>
</dbReference>
<accession>A0AC35FEM2</accession>
<protein>
    <submittedName>
        <fullName evidence="2">NADH dehydrogenase subunit 2</fullName>
    </submittedName>
</protein>
<sequence length="88" mass="10171">MIAFSIFIFSLSYSFFFIYPQILLGAFAGNKPSYKLSYLSYIVLSSSLLLLSYIILLLISIIIFMFPHLFPSYLFLLMVVSRFSAYHS</sequence>
<reference evidence="2" key="1">
    <citation type="submission" date="2022-11" db="UniProtKB">
        <authorList>
            <consortium name="WormBaseParasite"/>
        </authorList>
    </citation>
    <scope>IDENTIFICATION</scope>
</reference>
<evidence type="ECO:0000313" key="1">
    <source>
        <dbReference type="Proteomes" id="UP000887580"/>
    </source>
</evidence>
<organism evidence="1 2">
    <name type="scientific">Panagrolaimus sp. PS1159</name>
    <dbReference type="NCBI Taxonomy" id="55785"/>
    <lineage>
        <taxon>Eukaryota</taxon>
        <taxon>Metazoa</taxon>
        <taxon>Ecdysozoa</taxon>
        <taxon>Nematoda</taxon>
        <taxon>Chromadorea</taxon>
        <taxon>Rhabditida</taxon>
        <taxon>Tylenchina</taxon>
        <taxon>Panagrolaimomorpha</taxon>
        <taxon>Panagrolaimoidea</taxon>
        <taxon>Panagrolaimidae</taxon>
        <taxon>Panagrolaimus</taxon>
    </lineage>
</organism>
<evidence type="ECO:0000313" key="2">
    <source>
        <dbReference type="WBParaSite" id="PS1159_v2.g16670.t1"/>
    </source>
</evidence>
<proteinExistence type="predicted"/>
<dbReference type="WBParaSite" id="PS1159_v2.g16670.t1">
    <property type="protein sequence ID" value="PS1159_v2.g16670.t1"/>
    <property type="gene ID" value="PS1159_v2.g16670"/>
</dbReference>